<dbReference type="RefSeq" id="WP_088520688.1">
    <property type="nucleotide sequence ID" value="NZ_FYDG01000004.1"/>
</dbReference>
<keyword evidence="2" id="KW-1185">Reference proteome</keyword>
<name>A0A212RHQ8_RHOAC</name>
<accession>A0A212RHQ8</accession>
<sequence length="66" mass="7214">MCQIIALKEIAAINLRYALAEVSAEGDRPAILRALDHLREAEAFLQIALMEMGDFTTEPTIALAAE</sequence>
<dbReference type="Proteomes" id="UP000198418">
    <property type="component" value="Unassembled WGS sequence"/>
</dbReference>
<reference evidence="2" key="1">
    <citation type="submission" date="2017-06" db="EMBL/GenBank/DDBJ databases">
        <authorList>
            <person name="Varghese N."/>
            <person name="Submissions S."/>
        </authorList>
    </citation>
    <scope>NUCLEOTIDE SEQUENCE [LARGE SCALE GENOMIC DNA]</scope>
    <source>
        <strain evidence="2">DSM 137</strain>
    </source>
</reference>
<gene>
    <name evidence="1" type="ORF">SAMN06265338_104243</name>
</gene>
<protein>
    <recommendedName>
        <fullName evidence="3">DUF892 family protein</fullName>
    </recommendedName>
</protein>
<evidence type="ECO:0000313" key="1">
    <source>
        <dbReference type="EMBL" id="SNB71917.1"/>
    </source>
</evidence>
<dbReference type="EMBL" id="FYDG01000004">
    <property type="protein sequence ID" value="SNB71917.1"/>
    <property type="molecule type" value="Genomic_DNA"/>
</dbReference>
<dbReference type="OrthoDB" id="8454339at2"/>
<proteinExistence type="predicted"/>
<dbReference type="AlphaFoldDB" id="A0A212RHQ8"/>
<evidence type="ECO:0000313" key="2">
    <source>
        <dbReference type="Proteomes" id="UP000198418"/>
    </source>
</evidence>
<organism evidence="1 2">
    <name type="scientific">Rhodoblastus acidophilus</name>
    <name type="common">Rhodopseudomonas acidophila</name>
    <dbReference type="NCBI Taxonomy" id="1074"/>
    <lineage>
        <taxon>Bacteria</taxon>
        <taxon>Pseudomonadati</taxon>
        <taxon>Pseudomonadota</taxon>
        <taxon>Alphaproteobacteria</taxon>
        <taxon>Hyphomicrobiales</taxon>
        <taxon>Rhodoblastaceae</taxon>
        <taxon>Rhodoblastus</taxon>
    </lineage>
</organism>
<evidence type="ECO:0008006" key="3">
    <source>
        <dbReference type="Google" id="ProtNLM"/>
    </source>
</evidence>